<dbReference type="Proteomes" id="UP000712045">
    <property type="component" value="Unassembled WGS sequence"/>
</dbReference>
<evidence type="ECO:0000313" key="1">
    <source>
        <dbReference type="EMBL" id="MBM7055519.1"/>
    </source>
</evidence>
<accession>A0ABS2HWW7</accession>
<comment type="caution">
    <text evidence="1">The sequence shown here is derived from an EMBL/GenBank/DDBJ whole genome shotgun (WGS) entry which is preliminary data.</text>
</comment>
<evidence type="ECO:0000313" key="2">
    <source>
        <dbReference type="Proteomes" id="UP000712045"/>
    </source>
</evidence>
<dbReference type="RefSeq" id="WP_205083829.1">
    <property type="nucleotide sequence ID" value="NZ_JAFEUF010000078.1"/>
</dbReference>
<keyword evidence="2" id="KW-1185">Reference proteome</keyword>
<name>A0ABS2HWW7_9ACTN</name>
<evidence type="ECO:0008006" key="3">
    <source>
        <dbReference type="Google" id="ProtNLM"/>
    </source>
</evidence>
<protein>
    <recommendedName>
        <fullName evidence="3">WXG100 family type VII secretion target</fullName>
    </recommendedName>
</protein>
<organism evidence="1 2">
    <name type="scientific">Streptomyces durocortorensis</name>
    <dbReference type="NCBI Taxonomy" id="2811104"/>
    <lineage>
        <taxon>Bacteria</taxon>
        <taxon>Bacillati</taxon>
        <taxon>Actinomycetota</taxon>
        <taxon>Actinomycetes</taxon>
        <taxon>Kitasatosporales</taxon>
        <taxon>Streptomycetaceae</taxon>
        <taxon>Streptomyces</taxon>
    </lineage>
</organism>
<proteinExistence type="predicted"/>
<gene>
    <name evidence="1" type="ORF">JS521_16940</name>
</gene>
<dbReference type="EMBL" id="JAFEUF010000078">
    <property type="protein sequence ID" value="MBM7055519.1"/>
    <property type="molecule type" value="Genomic_DNA"/>
</dbReference>
<reference evidence="1 2" key="1">
    <citation type="submission" date="2021-02" db="EMBL/GenBank/DDBJ databases">
        <title>Genome Streptomyces sp. RHZ10.</title>
        <authorList>
            <person name="Besaury L."/>
        </authorList>
    </citation>
    <scope>NUCLEOTIDE SEQUENCE [LARGE SCALE GENOMIC DNA]</scope>
    <source>
        <strain evidence="1 2">RHZ10</strain>
    </source>
</reference>
<sequence length="453" mass="46601">MSTSYYEIMTTNLGLLTTAATEWEAMAGELGKIETRYGGSVQKISWAGVTADIGRTNFAATRYEYAAAQVQAQAVASLLRDAHERFTDLKRRLESARDDAIDAGMMVSEQGRVAFDWDKLTPSERSAYVHDPDGQRVIRDSVASWQQHIDDRVKTVSEVDRSVRAALVAAVADSNKDAFGKGDDATLDGFNAHAEGDLAKATSAAKARDAGTTKTDGWVSEGKADLTGPGAEFTMTGPKYGKEGSVKAAADLFHGTAEGSLTNGQWKLSGVGDIYGGARATANYGFTQEGLVAKAEASAGIRALAEGRAEYGPYAGAYGRVEGFAGGEGAASLKVTKEEVTLGAKAFAGARGGIAGGVEVAGIGIGGTAEAWKGAGAEAWVGWKKDENTGAYTFGWDAGLAPGAGGSLGMEITVDPDKVAKSAGAAADAVGDGLDAAGDAAGDAKDAVVDFFS</sequence>